<dbReference type="Proteomes" id="UP000182719">
    <property type="component" value="Unassembled WGS sequence"/>
</dbReference>
<feature type="region of interest" description="Disordered" evidence="1">
    <location>
        <begin position="47"/>
        <end position="67"/>
    </location>
</feature>
<evidence type="ECO:0000313" key="3">
    <source>
        <dbReference type="Proteomes" id="UP000182719"/>
    </source>
</evidence>
<accession>A0A1H8BLJ0</accession>
<dbReference type="EMBL" id="FOAP01000024">
    <property type="protein sequence ID" value="SEM83751.1"/>
    <property type="molecule type" value="Genomic_DNA"/>
</dbReference>
<sequence>MSTDQKGPRILAHTFYAQLRASGYTPQQVIGIATELLDMVTDDLKSNAKQDVPPAASEVSPGFQPRV</sequence>
<evidence type="ECO:0000313" key="2">
    <source>
        <dbReference type="EMBL" id="SEM83751.1"/>
    </source>
</evidence>
<proteinExistence type="predicted"/>
<dbReference type="AlphaFoldDB" id="A0A1H8BLJ0"/>
<organism evidence="2 3">
    <name type="scientific">Stigmatella aurantiaca</name>
    <dbReference type="NCBI Taxonomy" id="41"/>
    <lineage>
        <taxon>Bacteria</taxon>
        <taxon>Pseudomonadati</taxon>
        <taxon>Myxococcota</taxon>
        <taxon>Myxococcia</taxon>
        <taxon>Myxococcales</taxon>
        <taxon>Cystobacterineae</taxon>
        <taxon>Archangiaceae</taxon>
        <taxon>Stigmatella</taxon>
    </lineage>
</organism>
<name>A0A1H8BLJ0_STIAU</name>
<evidence type="ECO:0000256" key="1">
    <source>
        <dbReference type="SAM" id="MobiDB-lite"/>
    </source>
</evidence>
<dbReference type="RefSeq" id="WP_075010311.1">
    <property type="nucleotide sequence ID" value="NZ_FOAP01000024.1"/>
</dbReference>
<keyword evidence="3" id="KW-1185">Reference proteome</keyword>
<reference evidence="3" key="1">
    <citation type="submission" date="2016-10" db="EMBL/GenBank/DDBJ databases">
        <authorList>
            <person name="Varghese N."/>
            <person name="Submissions S."/>
        </authorList>
    </citation>
    <scope>NUCLEOTIDE SEQUENCE [LARGE SCALE GENOMIC DNA]</scope>
    <source>
        <strain evidence="3">DSM 17044</strain>
    </source>
</reference>
<gene>
    <name evidence="2" type="ORF">SAMN05444354_12425</name>
</gene>
<protein>
    <submittedName>
        <fullName evidence="2">Uncharacterized protein</fullName>
    </submittedName>
</protein>
<dbReference type="OrthoDB" id="5383012at2"/>